<dbReference type="FunFam" id="1.10.10.10:FF:000001">
    <property type="entry name" value="LysR family transcriptional regulator"/>
    <property type="match status" value="1"/>
</dbReference>
<protein>
    <submittedName>
        <fullName evidence="6">LysR family transcriptional regulator</fullName>
    </submittedName>
</protein>
<dbReference type="Gene3D" id="1.10.10.10">
    <property type="entry name" value="Winged helix-like DNA-binding domain superfamily/Winged helix DNA-binding domain"/>
    <property type="match status" value="1"/>
</dbReference>
<feature type="domain" description="HTH lysR-type" evidence="5">
    <location>
        <begin position="1"/>
        <end position="58"/>
    </location>
</feature>
<name>A0A2N6K4S2_FISMU</name>
<dbReference type="RefSeq" id="WP_016870449.1">
    <property type="nucleotide sequence ID" value="NZ_CAWNVR010000273.1"/>
</dbReference>
<reference evidence="6 7" key="1">
    <citation type="submission" date="2017-08" db="EMBL/GenBank/DDBJ databases">
        <title>Genomes of Fischerella (Mastigocladus) sp. strains.</title>
        <authorList>
            <person name="Miller S.R."/>
        </authorList>
    </citation>
    <scope>NUCLEOTIDE SEQUENCE [LARGE SCALE GENOMIC DNA]</scope>
    <source>
        <strain evidence="6 7">CCMEE 5323</strain>
    </source>
</reference>
<dbReference type="InterPro" id="IPR000847">
    <property type="entry name" value="LysR_HTH_N"/>
</dbReference>
<dbReference type="Proteomes" id="UP000235036">
    <property type="component" value="Unassembled WGS sequence"/>
</dbReference>
<dbReference type="GO" id="GO:0000976">
    <property type="term" value="F:transcription cis-regulatory region binding"/>
    <property type="evidence" value="ECO:0007669"/>
    <property type="project" value="TreeGrafter"/>
</dbReference>
<keyword evidence="3" id="KW-0238">DNA-binding</keyword>
<dbReference type="Pfam" id="PF03466">
    <property type="entry name" value="LysR_substrate"/>
    <property type="match status" value="1"/>
</dbReference>
<gene>
    <name evidence="6" type="ORF">CEN44_09140</name>
</gene>
<evidence type="ECO:0000256" key="2">
    <source>
        <dbReference type="ARBA" id="ARBA00023015"/>
    </source>
</evidence>
<dbReference type="SUPFAM" id="SSF46785">
    <property type="entry name" value="Winged helix' DNA-binding domain"/>
    <property type="match status" value="1"/>
</dbReference>
<keyword evidence="4" id="KW-0804">Transcription</keyword>
<sequence length="310" mass="34803">MTIDQLQIFLAVAQYMHFTRAAEALYITQPSVSAAIQSLEEQYGVKLFNRVGRRIELTLAGKILQVEAQKILTQVELTERGLRELNDLKRGELKLGASQTIGNYWLPHFISLFKQEYPNISVDCTLGNTTEISEGTVTGLFDLSLVEGEVEPSLLASLEQQIVGGDCLQIVVGQSHPWFEKMAVEVTELTNTAWVMREKGSGTRQQFEQVLRQWGIEPAQLNVILLMKSGDMVKAAVEDGVGAAAISNLIITKELRLDMLRCIKVTGVARNTNDPDPLSRPFFLLKHRERFQTRISQVFEQLLVSDKTLR</sequence>
<dbReference type="InterPro" id="IPR036388">
    <property type="entry name" value="WH-like_DNA-bd_sf"/>
</dbReference>
<dbReference type="EMBL" id="NRQW01000186">
    <property type="protein sequence ID" value="PLZ91219.1"/>
    <property type="molecule type" value="Genomic_DNA"/>
</dbReference>
<accession>A0A2N6K4S2</accession>
<evidence type="ECO:0000259" key="5">
    <source>
        <dbReference type="PROSITE" id="PS50931"/>
    </source>
</evidence>
<evidence type="ECO:0000256" key="4">
    <source>
        <dbReference type="ARBA" id="ARBA00023163"/>
    </source>
</evidence>
<organism evidence="6 7">
    <name type="scientific">Fischerella muscicola CCMEE 5323</name>
    <dbReference type="NCBI Taxonomy" id="2019572"/>
    <lineage>
        <taxon>Bacteria</taxon>
        <taxon>Bacillati</taxon>
        <taxon>Cyanobacteriota</taxon>
        <taxon>Cyanophyceae</taxon>
        <taxon>Nostocales</taxon>
        <taxon>Hapalosiphonaceae</taxon>
        <taxon>Fischerella</taxon>
    </lineage>
</organism>
<comment type="caution">
    <text evidence="6">The sequence shown here is derived from an EMBL/GenBank/DDBJ whole genome shotgun (WGS) entry which is preliminary data.</text>
</comment>
<dbReference type="PANTHER" id="PTHR30126">
    <property type="entry name" value="HTH-TYPE TRANSCRIPTIONAL REGULATOR"/>
    <property type="match status" value="1"/>
</dbReference>
<comment type="similarity">
    <text evidence="1">Belongs to the LysR transcriptional regulatory family.</text>
</comment>
<evidence type="ECO:0000313" key="6">
    <source>
        <dbReference type="EMBL" id="PLZ91219.1"/>
    </source>
</evidence>
<keyword evidence="7" id="KW-1185">Reference proteome</keyword>
<dbReference type="SUPFAM" id="SSF53850">
    <property type="entry name" value="Periplasmic binding protein-like II"/>
    <property type="match status" value="1"/>
</dbReference>
<dbReference type="InterPro" id="IPR036390">
    <property type="entry name" value="WH_DNA-bd_sf"/>
</dbReference>
<evidence type="ECO:0000256" key="1">
    <source>
        <dbReference type="ARBA" id="ARBA00009437"/>
    </source>
</evidence>
<dbReference type="Pfam" id="PF00126">
    <property type="entry name" value="HTH_1"/>
    <property type="match status" value="1"/>
</dbReference>
<dbReference type="InterPro" id="IPR005119">
    <property type="entry name" value="LysR_subst-bd"/>
</dbReference>
<evidence type="ECO:0000256" key="3">
    <source>
        <dbReference type="ARBA" id="ARBA00023125"/>
    </source>
</evidence>
<dbReference type="PANTHER" id="PTHR30126:SF39">
    <property type="entry name" value="HTH-TYPE TRANSCRIPTIONAL REGULATOR CYSL"/>
    <property type="match status" value="1"/>
</dbReference>
<evidence type="ECO:0000313" key="7">
    <source>
        <dbReference type="Proteomes" id="UP000235036"/>
    </source>
</evidence>
<dbReference type="PROSITE" id="PS50931">
    <property type="entry name" value="HTH_LYSR"/>
    <property type="match status" value="1"/>
</dbReference>
<proteinExistence type="inferred from homology"/>
<dbReference type="PRINTS" id="PR00039">
    <property type="entry name" value="HTHLYSR"/>
</dbReference>
<keyword evidence="2" id="KW-0805">Transcription regulation</keyword>
<dbReference type="GO" id="GO:0003700">
    <property type="term" value="F:DNA-binding transcription factor activity"/>
    <property type="evidence" value="ECO:0007669"/>
    <property type="project" value="InterPro"/>
</dbReference>
<dbReference type="Gene3D" id="3.40.190.290">
    <property type="match status" value="1"/>
</dbReference>
<dbReference type="AlphaFoldDB" id="A0A2N6K4S2"/>